<dbReference type="Gene3D" id="3.30.1680.10">
    <property type="entry name" value="ligand-binding face of the semaphorins, domain 2"/>
    <property type="match status" value="1"/>
</dbReference>
<gene>
    <name evidence="5" type="primary">PLXNA4_7</name>
    <name evidence="5" type="ORF">P7K49_025682</name>
</gene>
<keyword evidence="3" id="KW-0325">Glycoprotein</keyword>
<dbReference type="Pfam" id="PF01437">
    <property type="entry name" value="PSI"/>
    <property type="match status" value="1"/>
</dbReference>
<dbReference type="PANTHER" id="PTHR22625:SF34">
    <property type="entry name" value="PLEXIN-A4"/>
    <property type="match status" value="1"/>
</dbReference>
<proteinExistence type="predicted"/>
<dbReference type="SUPFAM" id="SSF103575">
    <property type="entry name" value="Plexin repeat"/>
    <property type="match status" value="1"/>
</dbReference>
<keyword evidence="2" id="KW-0472">Membrane</keyword>
<dbReference type="EMBL" id="JASSZA010000012">
    <property type="protein sequence ID" value="KAK2096648.1"/>
    <property type="molecule type" value="Genomic_DNA"/>
</dbReference>
<feature type="domain" description="PSI" evidence="4">
    <location>
        <begin position="79"/>
        <end position="132"/>
    </location>
</feature>
<comment type="caution">
    <text evidence="5">The sequence shown here is derived from an EMBL/GenBank/DDBJ whole genome shotgun (WGS) entry which is preliminary data.</text>
</comment>
<dbReference type="SMART" id="SM00423">
    <property type="entry name" value="PSI"/>
    <property type="match status" value="1"/>
</dbReference>
<evidence type="ECO:0000256" key="2">
    <source>
        <dbReference type="ARBA" id="ARBA00023136"/>
    </source>
</evidence>
<comment type="subcellular location">
    <subcellularLocation>
        <location evidence="1">Membrane</location>
    </subcellularLocation>
</comment>
<evidence type="ECO:0000313" key="5">
    <source>
        <dbReference type="EMBL" id="KAK2096648.1"/>
    </source>
</evidence>
<dbReference type="InterPro" id="IPR002165">
    <property type="entry name" value="Plexin_repeat"/>
</dbReference>
<dbReference type="Proteomes" id="UP001266305">
    <property type="component" value="Unassembled WGS sequence"/>
</dbReference>
<dbReference type="InterPro" id="IPR016201">
    <property type="entry name" value="PSI"/>
</dbReference>
<sequence>MEAHSVTQEFRVISCIEDVTSPLEDPINTVRTYSSPEAEVWTYSYEGMEINNLPVELTVVWNGHFNIDNPAQNKVHLYKCGAMRESCGLCLKADPDFACGWCQGPGQCTLRQHCPAQESRWLELSGANSKCTNPRITEVSRGQASCSR</sequence>
<evidence type="ECO:0000259" key="4">
    <source>
        <dbReference type="SMART" id="SM00423"/>
    </source>
</evidence>
<evidence type="ECO:0000313" key="6">
    <source>
        <dbReference type="Proteomes" id="UP001266305"/>
    </source>
</evidence>
<evidence type="ECO:0000256" key="1">
    <source>
        <dbReference type="ARBA" id="ARBA00004370"/>
    </source>
</evidence>
<protein>
    <submittedName>
        <fullName evidence="5">Plexin-A4</fullName>
    </submittedName>
</protein>
<dbReference type="InterPro" id="IPR031148">
    <property type="entry name" value="Plexin"/>
</dbReference>
<organism evidence="5 6">
    <name type="scientific">Saguinus oedipus</name>
    <name type="common">Cotton-top tamarin</name>
    <name type="synonym">Oedipomidas oedipus</name>
    <dbReference type="NCBI Taxonomy" id="9490"/>
    <lineage>
        <taxon>Eukaryota</taxon>
        <taxon>Metazoa</taxon>
        <taxon>Chordata</taxon>
        <taxon>Craniata</taxon>
        <taxon>Vertebrata</taxon>
        <taxon>Euteleostomi</taxon>
        <taxon>Mammalia</taxon>
        <taxon>Eutheria</taxon>
        <taxon>Euarchontoglires</taxon>
        <taxon>Primates</taxon>
        <taxon>Haplorrhini</taxon>
        <taxon>Platyrrhini</taxon>
        <taxon>Cebidae</taxon>
        <taxon>Callitrichinae</taxon>
        <taxon>Saguinus</taxon>
    </lineage>
</organism>
<accession>A0ABQ9UHU9</accession>
<evidence type="ECO:0000256" key="3">
    <source>
        <dbReference type="ARBA" id="ARBA00023180"/>
    </source>
</evidence>
<keyword evidence="6" id="KW-1185">Reference proteome</keyword>
<name>A0ABQ9UHU9_SAGOE</name>
<reference evidence="5 6" key="1">
    <citation type="submission" date="2023-05" db="EMBL/GenBank/DDBJ databases">
        <title>B98-5 Cell Line De Novo Hybrid Assembly: An Optical Mapping Approach.</title>
        <authorList>
            <person name="Kananen K."/>
            <person name="Auerbach J.A."/>
            <person name="Kautto E."/>
            <person name="Blachly J.S."/>
        </authorList>
    </citation>
    <scope>NUCLEOTIDE SEQUENCE [LARGE SCALE GENOMIC DNA]</scope>
    <source>
        <strain evidence="5">B95-8</strain>
        <tissue evidence="5">Cell line</tissue>
    </source>
</reference>
<dbReference type="PANTHER" id="PTHR22625">
    <property type="entry name" value="PLEXIN"/>
    <property type="match status" value="1"/>
</dbReference>
<dbReference type="InterPro" id="IPR041362">
    <property type="entry name" value="TIG2_plexin"/>
</dbReference>
<dbReference type="Pfam" id="PF18020">
    <property type="entry name" value="TIG_2"/>
    <property type="match status" value="1"/>
</dbReference>